<evidence type="ECO:0000313" key="4">
    <source>
        <dbReference type="EMBL" id="MDE8034423.1"/>
    </source>
</evidence>
<dbReference type="AlphaFoldDB" id="A0A9X4JD04"/>
<dbReference type="RefSeq" id="WP_275217584.1">
    <property type="nucleotide sequence ID" value="NZ_JAPHVQ010000003.1"/>
</dbReference>
<organism evidence="4 5">
    <name type="scientific">Actinobacillus equuli subsp. equuli</name>
    <dbReference type="NCBI Taxonomy" id="202947"/>
    <lineage>
        <taxon>Bacteria</taxon>
        <taxon>Pseudomonadati</taxon>
        <taxon>Pseudomonadota</taxon>
        <taxon>Gammaproteobacteria</taxon>
        <taxon>Pasteurellales</taxon>
        <taxon>Pasteurellaceae</taxon>
        <taxon>Actinobacillus</taxon>
    </lineage>
</organism>
<reference evidence="4" key="1">
    <citation type="submission" date="2022-11" db="EMBL/GenBank/DDBJ databases">
        <authorList>
            <person name="Kamali M."/>
            <person name="Peak L."/>
            <person name="Go Y.Y."/>
            <person name="Balasuriya U.B.R."/>
            <person name="Carossino M."/>
        </authorList>
    </citation>
    <scope>NUCLEOTIDE SEQUENCE</scope>
    <source>
        <strain evidence="4">4524</strain>
    </source>
</reference>
<feature type="domain" description="Transferrin-binding protein B C-lobe/N-lobe beta-barrel" evidence="3">
    <location>
        <begin position="292"/>
        <end position="391"/>
    </location>
</feature>
<feature type="region of interest" description="Disordered" evidence="1">
    <location>
        <begin position="83"/>
        <end position="121"/>
    </location>
</feature>
<protein>
    <submittedName>
        <fullName evidence="4">Transferrin-binding protein-like solute binding protein</fullName>
    </submittedName>
</protein>
<feature type="chain" id="PRO_5040889320" evidence="2">
    <location>
        <begin position="23"/>
        <end position="414"/>
    </location>
</feature>
<dbReference type="EMBL" id="JAPHVQ010000003">
    <property type="protein sequence ID" value="MDE8034423.1"/>
    <property type="molecule type" value="Genomic_DNA"/>
</dbReference>
<keyword evidence="2" id="KW-0732">Signal</keyword>
<evidence type="ECO:0000313" key="5">
    <source>
        <dbReference type="Proteomes" id="UP001142444"/>
    </source>
</evidence>
<feature type="signal peptide" evidence="2">
    <location>
        <begin position="1"/>
        <end position="22"/>
    </location>
</feature>
<proteinExistence type="predicted"/>
<evidence type="ECO:0000256" key="2">
    <source>
        <dbReference type="SAM" id="SignalP"/>
    </source>
</evidence>
<dbReference type="Pfam" id="PF01298">
    <property type="entry name" value="TbpB_B_D"/>
    <property type="match status" value="1"/>
</dbReference>
<keyword evidence="5" id="KW-1185">Reference proteome</keyword>
<dbReference type="PROSITE" id="PS51257">
    <property type="entry name" value="PROKAR_LIPOPROTEIN"/>
    <property type="match status" value="1"/>
</dbReference>
<feature type="compositionally biased region" description="Basic and acidic residues" evidence="1">
    <location>
        <begin position="106"/>
        <end position="121"/>
    </location>
</feature>
<dbReference type="Proteomes" id="UP001142444">
    <property type="component" value="Unassembled WGS sequence"/>
</dbReference>
<dbReference type="InterPro" id="IPR011250">
    <property type="entry name" value="OMP/PagP_B-barrel"/>
</dbReference>
<dbReference type="InterPro" id="IPR001677">
    <property type="entry name" value="TbpB_B_D"/>
</dbReference>
<feature type="region of interest" description="Disordered" evidence="1">
    <location>
        <begin position="42"/>
        <end position="63"/>
    </location>
</feature>
<gene>
    <name evidence="4" type="ORF">OQ257_04500</name>
</gene>
<reference evidence="4" key="2">
    <citation type="journal article" date="2023" name="Pathogens">
        <title>Pathological Features and Genomic Characterization of an Actinobacillus equuli subsp. equuli Bearing Unique Virulence-Associated Genes from an Adult Horse with Pleuropneumonia.</title>
        <authorList>
            <person name="Kamali M."/>
            <person name="Carossino M."/>
            <person name="Del Piero F."/>
            <person name="Peak L."/>
            <person name="Mitchell M.S."/>
            <person name="Willette J."/>
            <person name="Baker R."/>
            <person name="Li F."/>
            <person name="Kenez A."/>
            <person name="Balasuriya U.B.R."/>
            <person name="Go Y.Y."/>
        </authorList>
    </citation>
    <scope>NUCLEOTIDE SEQUENCE</scope>
    <source>
        <strain evidence="4">4524</strain>
    </source>
</reference>
<sequence>MNKNLRLSLIAIACSLAITACSSDNKGATRYENLVKNKTEEATKQAEEKAKRAQESDTAKKLADLEKKQKELEAELAKKNGNAAVPSVGSDVPKVPNNVITPSTPAKEKDAEEKATEKKESKLAPYVTETPAKTISSGITTSEAKIQLQNGLKNNGIKDDVILLSGATSTNVNKDGFKISDISNSNIGKLDLLVVDGQNIVLYSPEGLKTGRIDETKIIQDMPNGKVSSLPKSNSAYDFEQMRYGYVTVNGQTNLFIQGFMTPNGDQTEAKSPFNYYYERRGNSSTQRLTPMPTDGVFEYHGKAFYGKDNSYEELDTKAYADITNKKVQITLSSNNESKFTFGGIIKDNEFSGTVGDIVTKGAFYGKNAQDIGGLFYNTSESKNGVYGASQDCNWSGCKKPADDFNLKTFNITE</sequence>
<evidence type="ECO:0000259" key="3">
    <source>
        <dbReference type="Pfam" id="PF01298"/>
    </source>
</evidence>
<dbReference type="Gene3D" id="2.40.160.90">
    <property type="match status" value="1"/>
</dbReference>
<comment type="caution">
    <text evidence="4">The sequence shown here is derived from an EMBL/GenBank/DDBJ whole genome shotgun (WGS) entry which is preliminary data.</text>
</comment>
<evidence type="ECO:0000256" key="1">
    <source>
        <dbReference type="SAM" id="MobiDB-lite"/>
    </source>
</evidence>
<dbReference type="SUPFAM" id="SSF56925">
    <property type="entry name" value="OMPA-like"/>
    <property type="match status" value="1"/>
</dbReference>
<accession>A0A9X4JD04</accession>
<name>A0A9X4JD04_ACTEU</name>